<keyword evidence="11" id="KW-1185">Reference proteome</keyword>
<dbReference type="Pfam" id="PF03734">
    <property type="entry name" value="YkuD"/>
    <property type="match status" value="1"/>
</dbReference>
<sequence length="492" mass="50420">MTDLATKPAPGSDGDSAGPAVEWAPAEPEPRKRHLGLWLGIPGGLIAAGAAACSLILIAPGVAAAGVDVGWQTQGAAAETIAAGIDDVDVTIATPSGEVVVSGADLGASVDAAAAAEQAFADSPLWNVGTWGSGAIPVEVTLDADTALAALEESAPELFTAPVDAQVSYDAEAASYTVAEAQEGTGIDLDALAAGIADDLSAGDPVYVETTATPVAAAVSTADAQAEAEALDALVAGAGFYVDGEKVAGIDAAQAASWVEVTTADGAFQLQVDEAAVAAAVADTVAGLPEKVNRDVVDEQIVTNSAGEHLRTIQEGQNGWGLQSTDGIAEDFAAQLASGDGAFELPVDEIDYETDLLYRRLEVDKSEGTTTLFETVNDGDEQVVDTYAIALGKPGYDTQEGHFTVYGQLTIQDMGSCDDAGNYVPGGSFDYCTADVPWVTYFNGDQGFHGTYWHSNFGAGAYMSHGCVNMTQAAAERVYYFAQTGTEVWVHA</sequence>
<dbReference type="PANTHER" id="PTHR30582">
    <property type="entry name" value="L,D-TRANSPEPTIDASE"/>
    <property type="match status" value="1"/>
</dbReference>
<evidence type="ECO:0000256" key="3">
    <source>
        <dbReference type="ARBA" id="ARBA00022960"/>
    </source>
</evidence>
<keyword evidence="4 6" id="KW-0573">Peptidoglycan synthesis</keyword>
<feature type="active site" description="Proton donor/acceptor" evidence="6">
    <location>
        <position position="449"/>
    </location>
</feature>
<keyword evidence="2" id="KW-0808">Transferase</keyword>
<feature type="transmembrane region" description="Helical" evidence="8">
    <location>
        <begin position="35"/>
        <end position="59"/>
    </location>
</feature>
<keyword evidence="8" id="KW-0812">Transmembrane</keyword>
<gene>
    <name evidence="10" type="ORF">GCM10023351_32910</name>
</gene>
<comment type="caution">
    <text evidence="10">The sequence shown here is derived from an EMBL/GenBank/DDBJ whole genome shotgun (WGS) entry which is preliminary data.</text>
</comment>
<evidence type="ECO:0000256" key="7">
    <source>
        <dbReference type="SAM" id="MobiDB-lite"/>
    </source>
</evidence>
<dbReference type="InterPro" id="IPR050979">
    <property type="entry name" value="LD-transpeptidase"/>
</dbReference>
<evidence type="ECO:0000256" key="5">
    <source>
        <dbReference type="ARBA" id="ARBA00023316"/>
    </source>
</evidence>
<dbReference type="PANTHER" id="PTHR30582:SF2">
    <property type="entry name" value="L,D-TRANSPEPTIDASE YCIB-RELATED"/>
    <property type="match status" value="1"/>
</dbReference>
<comment type="pathway">
    <text evidence="1 6">Cell wall biogenesis; peptidoglycan biosynthesis.</text>
</comment>
<dbReference type="Gene3D" id="2.40.440.10">
    <property type="entry name" value="L,D-transpeptidase catalytic domain-like"/>
    <property type="match status" value="1"/>
</dbReference>
<keyword evidence="3 6" id="KW-0133">Cell shape</keyword>
<evidence type="ECO:0000256" key="2">
    <source>
        <dbReference type="ARBA" id="ARBA00022679"/>
    </source>
</evidence>
<dbReference type="RefSeq" id="WP_345441752.1">
    <property type="nucleotide sequence ID" value="NZ_BAABKO010000007.1"/>
</dbReference>
<feature type="region of interest" description="Disordered" evidence="7">
    <location>
        <begin position="1"/>
        <end position="27"/>
    </location>
</feature>
<keyword evidence="8" id="KW-0472">Membrane</keyword>
<dbReference type="SUPFAM" id="SSF141523">
    <property type="entry name" value="L,D-transpeptidase catalytic domain-like"/>
    <property type="match status" value="1"/>
</dbReference>
<reference evidence="11" key="1">
    <citation type="journal article" date="2019" name="Int. J. Syst. Evol. Microbiol.">
        <title>The Global Catalogue of Microorganisms (GCM) 10K type strain sequencing project: providing services to taxonomists for standard genome sequencing and annotation.</title>
        <authorList>
            <consortium name="The Broad Institute Genomics Platform"/>
            <consortium name="The Broad Institute Genome Sequencing Center for Infectious Disease"/>
            <person name="Wu L."/>
            <person name="Ma J."/>
        </authorList>
    </citation>
    <scope>NUCLEOTIDE SEQUENCE [LARGE SCALE GENOMIC DNA]</scope>
    <source>
        <strain evidence="11">JCM 18537</strain>
    </source>
</reference>
<dbReference type="PROSITE" id="PS52029">
    <property type="entry name" value="LD_TPASE"/>
    <property type="match status" value="1"/>
</dbReference>
<proteinExistence type="predicted"/>
<evidence type="ECO:0000256" key="8">
    <source>
        <dbReference type="SAM" id="Phobius"/>
    </source>
</evidence>
<dbReference type="Proteomes" id="UP001501645">
    <property type="component" value="Unassembled WGS sequence"/>
</dbReference>
<feature type="compositionally biased region" description="Low complexity" evidence="7">
    <location>
        <begin position="17"/>
        <end position="26"/>
    </location>
</feature>
<dbReference type="Pfam" id="PF12229">
    <property type="entry name" value="PG_binding_4"/>
    <property type="match status" value="1"/>
</dbReference>
<evidence type="ECO:0000313" key="11">
    <source>
        <dbReference type="Proteomes" id="UP001501645"/>
    </source>
</evidence>
<feature type="active site" description="Nucleophile" evidence="6">
    <location>
        <position position="467"/>
    </location>
</feature>
<evidence type="ECO:0000256" key="1">
    <source>
        <dbReference type="ARBA" id="ARBA00004752"/>
    </source>
</evidence>
<dbReference type="InterPro" id="IPR038063">
    <property type="entry name" value="Transpep_catalytic_dom"/>
</dbReference>
<accession>A0ABP9AR52</accession>
<protein>
    <submittedName>
        <fullName evidence="10">L,D-transpeptidase family protein</fullName>
    </submittedName>
</protein>
<feature type="domain" description="L,D-TPase catalytic" evidence="9">
    <location>
        <begin position="359"/>
        <end position="491"/>
    </location>
</feature>
<name>A0ABP9AR52_9MICO</name>
<dbReference type="EMBL" id="BAABKO010000007">
    <property type="protein sequence ID" value="GAA4784730.1"/>
    <property type="molecule type" value="Genomic_DNA"/>
</dbReference>
<evidence type="ECO:0000313" key="10">
    <source>
        <dbReference type="EMBL" id="GAA4784730.1"/>
    </source>
</evidence>
<dbReference type="CDD" id="cd16913">
    <property type="entry name" value="YkuD_like"/>
    <property type="match status" value="1"/>
</dbReference>
<keyword evidence="5 6" id="KW-0961">Cell wall biogenesis/degradation</keyword>
<evidence type="ECO:0000259" key="9">
    <source>
        <dbReference type="PROSITE" id="PS52029"/>
    </source>
</evidence>
<organism evidence="10 11">
    <name type="scientific">Microbacterium gilvum</name>
    <dbReference type="NCBI Taxonomy" id="1336204"/>
    <lineage>
        <taxon>Bacteria</taxon>
        <taxon>Bacillati</taxon>
        <taxon>Actinomycetota</taxon>
        <taxon>Actinomycetes</taxon>
        <taxon>Micrococcales</taxon>
        <taxon>Microbacteriaceae</taxon>
        <taxon>Microbacterium</taxon>
    </lineage>
</organism>
<dbReference type="InterPro" id="IPR022029">
    <property type="entry name" value="YoaR-like_PG-bd"/>
</dbReference>
<evidence type="ECO:0000256" key="4">
    <source>
        <dbReference type="ARBA" id="ARBA00022984"/>
    </source>
</evidence>
<evidence type="ECO:0000256" key="6">
    <source>
        <dbReference type="PROSITE-ProRule" id="PRU01373"/>
    </source>
</evidence>
<dbReference type="InterPro" id="IPR005490">
    <property type="entry name" value="LD_TPept_cat_dom"/>
</dbReference>
<keyword evidence="8" id="KW-1133">Transmembrane helix</keyword>